<keyword evidence="9 13" id="KW-1133">Transmembrane helix</keyword>
<feature type="domain" description="Cytochrome b561 bacterial/Ni-hydrogenase" evidence="14">
    <location>
        <begin position="5"/>
        <end position="181"/>
    </location>
</feature>
<evidence type="ECO:0000256" key="2">
    <source>
        <dbReference type="ARBA" id="ARBA00004651"/>
    </source>
</evidence>
<comment type="caution">
    <text evidence="15">The sequence shown here is derived from an EMBL/GenBank/DDBJ whole genome shotgun (WGS) entry which is preliminary data.</text>
</comment>
<evidence type="ECO:0000256" key="4">
    <source>
        <dbReference type="ARBA" id="ARBA00022475"/>
    </source>
</evidence>
<organism evidence="15 16">
    <name type="scientific">Pelomonas caseinilytica</name>
    <dbReference type="NCBI Taxonomy" id="2906763"/>
    <lineage>
        <taxon>Bacteria</taxon>
        <taxon>Pseudomonadati</taxon>
        <taxon>Pseudomonadota</taxon>
        <taxon>Betaproteobacteria</taxon>
        <taxon>Burkholderiales</taxon>
        <taxon>Sphaerotilaceae</taxon>
        <taxon>Roseateles</taxon>
    </lineage>
</organism>
<keyword evidence="16" id="KW-1185">Reference proteome</keyword>
<comment type="cofactor">
    <cofactor evidence="1">
        <name>heme b</name>
        <dbReference type="ChEBI" id="CHEBI:60344"/>
    </cofactor>
</comment>
<dbReference type="PANTHER" id="PTHR30529">
    <property type="entry name" value="CYTOCHROME B561"/>
    <property type="match status" value="1"/>
</dbReference>
<feature type="transmembrane region" description="Helical" evidence="13">
    <location>
        <begin position="53"/>
        <end position="71"/>
    </location>
</feature>
<keyword evidence="10" id="KW-0408">Iron</keyword>
<keyword evidence="5" id="KW-0349">Heme</keyword>
<dbReference type="Proteomes" id="UP001201463">
    <property type="component" value="Unassembled WGS sequence"/>
</dbReference>
<feature type="transmembrane region" description="Helical" evidence="13">
    <location>
        <begin position="92"/>
        <end position="110"/>
    </location>
</feature>
<feature type="transmembrane region" description="Helical" evidence="13">
    <location>
        <begin position="152"/>
        <end position="169"/>
    </location>
</feature>
<keyword evidence="7" id="KW-0479">Metal-binding</keyword>
<comment type="subcellular location">
    <subcellularLocation>
        <location evidence="2">Cell membrane</location>
        <topology evidence="2">Multi-pass membrane protein</topology>
    </subcellularLocation>
</comment>
<evidence type="ECO:0000256" key="9">
    <source>
        <dbReference type="ARBA" id="ARBA00022989"/>
    </source>
</evidence>
<dbReference type="PANTHER" id="PTHR30529:SF1">
    <property type="entry name" value="CYTOCHROME B561 HOMOLOG 2"/>
    <property type="match status" value="1"/>
</dbReference>
<feature type="transmembrane region" description="Helical" evidence="13">
    <location>
        <begin position="12"/>
        <end position="33"/>
    </location>
</feature>
<evidence type="ECO:0000256" key="5">
    <source>
        <dbReference type="ARBA" id="ARBA00022617"/>
    </source>
</evidence>
<gene>
    <name evidence="15" type="ORF">LXT12_17640</name>
</gene>
<protein>
    <submittedName>
        <fullName evidence="15">Cytochrome b/b6 domain-containing protein</fullName>
    </submittedName>
</protein>
<evidence type="ECO:0000313" key="16">
    <source>
        <dbReference type="Proteomes" id="UP001201463"/>
    </source>
</evidence>
<dbReference type="InterPro" id="IPR016174">
    <property type="entry name" value="Di-haem_cyt_TM"/>
</dbReference>
<dbReference type="InterPro" id="IPR052168">
    <property type="entry name" value="Cytochrome_b561_oxidase"/>
</dbReference>
<evidence type="ECO:0000256" key="13">
    <source>
        <dbReference type="SAM" id="Phobius"/>
    </source>
</evidence>
<keyword evidence="11 13" id="KW-0472">Membrane</keyword>
<dbReference type="RefSeq" id="WP_233393596.1">
    <property type="nucleotide sequence ID" value="NZ_JAJTWT010000007.1"/>
</dbReference>
<sequence>MTATRYDPISRALHWLTAIAVTVAFVLGPGGFGRMMRKGIDPATRLDIVWHESLGLLVLALTLVRLVWVALRPDRPRFEMAAWMHRLSTLTHVVLWVLMLALPATALLALGSEHHPLTLLGGVRVDEFPLIAGSGLGEAADWGDVHGLLGDVLMWLAGLHAVAALYHHFRLRDGVLAAMLPWRPRG</sequence>
<dbReference type="InterPro" id="IPR011577">
    <property type="entry name" value="Cyt_b561_bac/Ni-Hgenase"/>
</dbReference>
<dbReference type="SUPFAM" id="SSF81342">
    <property type="entry name" value="Transmembrane di-heme cytochromes"/>
    <property type="match status" value="1"/>
</dbReference>
<keyword evidence="6 13" id="KW-0812">Transmembrane</keyword>
<accession>A0ABS8XHP9</accession>
<evidence type="ECO:0000256" key="10">
    <source>
        <dbReference type="ARBA" id="ARBA00023004"/>
    </source>
</evidence>
<keyword evidence="4" id="KW-1003">Cell membrane</keyword>
<dbReference type="Gene3D" id="1.20.950.20">
    <property type="entry name" value="Transmembrane di-heme cytochromes, Chain C"/>
    <property type="match status" value="1"/>
</dbReference>
<keyword evidence="3" id="KW-0813">Transport</keyword>
<evidence type="ECO:0000313" key="15">
    <source>
        <dbReference type="EMBL" id="MCE4539077.1"/>
    </source>
</evidence>
<evidence type="ECO:0000256" key="7">
    <source>
        <dbReference type="ARBA" id="ARBA00022723"/>
    </source>
</evidence>
<evidence type="ECO:0000259" key="14">
    <source>
        <dbReference type="Pfam" id="PF01292"/>
    </source>
</evidence>
<evidence type="ECO:0000256" key="1">
    <source>
        <dbReference type="ARBA" id="ARBA00001970"/>
    </source>
</evidence>
<evidence type="ECO:0000256" key="3">
    <source>
        <dbReference type="ARBA" id="ARBA00022448"/>
    </source>
</evidence>
<name>A0ABS8XHP9_9BURK</name>
<dbReference type="EMBL" id="JAJTWT010000007">
    <property type="protein sequence ID" value="MCE4539077.1"/>
    <property type="molecule type" value="Genomic_DNA"/>
</dbReference>
<reference evidence="15 16" key="1">
    <citation type="submission" date="2021-12" db="EMBL/GenBank/DDBJ databases">
        <title>Genome seq of p7.</title>
        <authorList>
            <person name="Seo T."/>
        </authorList>
    </citation>
    <scope>NUCLEOTIDE SEQUENCE [LARGE SCALE GENOMIC DNA]</scope>
    <source>
        <strain evidence="15 16">P7</strain>
    </source>
</reference>
<evidence type="ECO:0000256" key="12">
    <source>
        <dbReference type="ARBA" id="ARBA00037975"/>
    </source>
</evidence>
<proteinExistence type="inferred from homology"/>
<comment type="similarity">
    <text evidence="12">Belongs to the cytochrome b561 family.</text>
</comment>
<keyword evidence="8" id="KW-0249">Electron transport</keyword>
<dbReference type="Pfam" id="PF01292">
    <property type="entry name" value="Ni_hydr_CYTB"/>
    <property type="match status" value="1"/>
</dbReference>
<evidence type="ECO:0000256" key="6">
    <source>
        <dbReference type="ARBA" id="ARBA00022692"/>
    </source>
</evidence>
<evidence type="ECO:0000256" key="11">
    <source>
        <dbReference type="ARBA" id="ARBA00023136"/>
    </source>
</evidence>
<evidence type="ECO:0000256" key="8">
    <source>
        <dbReference type="ARBA" id="ARBA00022982"/>
    </source>
</evidence>